<dbReference type="GO" id="GO:0006508">
    <property type="term" value="P:proteolysis"/>
    <property type="evidence" value="ECO:0007669"/>
    <property type="project" value="UniProtKB-KW"/>
</dbReference>
<dbReference type="NCBIfam" id="NF006053">
    <property type="entry name" value="PRK08201.1"/>
    <property type="match status" value="1"/>
</dbReference>
<dbReference type="FunFam" id="3.30.70.360:FF:000016">
    <property type="entry name" value="Peptidase family M20/M25/M40"/>
    <property type="match status" value="1"/>
</dbReference>
<keyword evidence="6" id="KW-1185">Reference proteome</keyword>
<protein>
    <submittedName>
        <fullName evidence="5">Dipeptidase</fullName>
    </submittedName>
</protein>
<keyword evidence="3" id="KW-0378">Hydrolase</keyword>
<evidence type="ECO:0000313" key="6">
    <source>
        <dbReference type="Proteomes" id="UP000236592"/>
    </source>
</evidence>
<dbReference type="InterPro" id="IPR036264">
    <property type="entry name" value="Bact_exopeptidase_dim_dom"/>
</dbReference>
<dbReference type="GO" id="GO:0008233">
    <property type="term" value="F:peptidase activity"/>
    <property type="evidence" value="ECO:0007669"/>
    <property type="project" value="UniProtKB-KW"/>
</dbReference>
<feature type="domain" description="Peptidase M20 dimerisation" evidence="4">
    <location>
        <begin position="199"/>
        <end position="358"/>
    </location>
</feature>
<dbReference type="InterPro" id="IPR002933">
    <property type="entry name" value="Peptidase_M20"/>
</dbReference>
<sequence length="462" mass="51436">MKDIQKYIQENKERFLNELVELLKIPSISADSAYKTDVLKTAEAVKLRLEQAGCDFVEINETPGNPIVYGEKIIDKNLPTVLVYGHYDVQPPNPINLWDSPPFEPVIKTTDKHPDGAIFARGACDDKGQMYMHVKAMEFMTNTNQLPCNVKFMIEGEEEVGSVNLGDFVKNNHDKLKNDVILISDTGMIANDVPSITTGLRGLSYVEVEVTGPNRDLHSGLYGGAVANPINVLTKMIAQLHEENNHITIPGFYDRVEELSKEERAEMAKAPFNLENYKKALDIDTVYGEAGYTTNERNSIRPTLDVNGIWGGYTGEGAKTVIASKAYAKISMRLVPNQDWKEITNLFQTHFEAIAPEGVKVKVNPHHGGQGYVTPIDSIGYQAASNAYRDAFGKTPIPQRSGGSIPIVSLFEQELKSKTILMGFGLDSDAIHSPNEHFGIWNYLKGIETIPLFYKYFTELSK</sequence>
<dbReference type="InterPro" id="IPR051458">
    <property type="entry name" value="Cyt/Met_Dipeptidase"/>
</dbReference>
<name>A0A2I7SHX5_9FLAO</name>
<dbReference type="EMBL" id="CP025938">
    <property type="protein sequence ID" value="AUS05464.1"/>
    <property type="molecule type" value="Genomic_DNA"/>
</dbReference>
<dbReference type="OrthoDB" id="9761532at2"/>
<dbReference type="NCBIfam" id="NF005914">
    <property type="entry name" value="PRK07907.1"/>
    <property type="match status" value="1"/>
</dbReference>
<evidence type="ECO:0000256" key="2">
    <source>
        <dbReference type="ARBA" id="ARBA00022723"/>
    </source>
</evidence>
<dbReference type="GO" id="GO:0046872">
    <property type="term" value="F:metal ion binding"/>
    <property type="evidence" value="ECO:0007669"/>
    <property type="project" value="UniProtKB-KW"/>
</dbReference>
<dbReference type="Proteomes" id="UP000236592">
    <property type="component" value="Chromosome"/>
</dbReference>
<reference evidence="6" key="1">
    <citation type="submission" date="2018-01" db="EMBL/GenBank/DDBJ databases">
        <title>Complete genome of Tamlana sp. UJ94.</title>
        <authorList>
            <person name="Jung J."/>
            <person name="Chung D."/>
            <person name="Bae S.S."/>
            <person name="Baek K."/>
        </authorList>
    </citation>
    <scope>NUCLEOTIDE SEQUENCE [LARGE SCALE GENOMIC DNA]</scope>
    <source>
        <strain evidence="6">UJ94</strain>
    </source>
</reference>
<evidence type="ECO:0000313" key="5">
    <source>
        <dbReference type="EMBL" id="AUS05464.1"/>
    </source>
</evidence>
<dbReference type="InterPro" id="IPR011650">
    <property type="entry name" value="Peptidase_M20_dimer"/>
</dbReference>
<dbReference type="SUPFAM" id="SSF55031">
    <property type="entry name" value="Bacterial exopeptidase dimerisation domain"/>
    <property type="match status" value="1"/>
</dbReference>
<keyword evidence="1" id="KW-0645">Protease</keyword>
<dbReference type="CDD" id="cd05680">
    <property type="entry name" value="M20_dipept_like"/>
    <property type="match status" value="1"/>
</dbReference>
<dbReference type="Pfam" id="PF01546">
    <property type="entry name" value="Peptidase_M20"/>
    <property type="match status" value="1"/>
</dbReference>
<dbReference type="RefSeq" id="WP_102995492.1">
    <property type="nucleotide sequence ID" value="NZ_CP025938.1"/>
</dbReference>
<keyword evidence="2" id="KW-0479">Metal-binding</keyword>
<dbReference type="NCBIfam" id="NF006579">
    <property type="entry name" value="PRK09104.1"/>
    <property type="match status" value="1"/>
</dbReference>
<evidence type="ECO:0000256" key="1">
    <source>
        <dbReference type="ARBA" id="ARBA00022670"/>
    </source>
</evidence>
<proteinExistence type="predicted"/>
<dbReference type="SUPFAM" id="SSF53187">
    <property type="entry name" value="Zn-dependent exopeptidases"/>
    <property type="match status" value="1"/>
</dbReference>
<dbReference type="AlphaFoldDB" id="A0A2I7SHX5"/>
<organism evidence="5 6">
    <name type="scientific">Pseudotamlana carrageenivorans</name>
    <dbReference type="NCBI Taxonomy" id="2069432"/>
    <lineage>
        <taxon>Bacteria</taxon>
        <taxon>Pseudomonadati</taxon>
        <taxon>Bacteroidota</taxon>
        <taxon>Flavobacteriia</taxon>
        <taxon>Flavobacteriales</taxon>
        <taxon>Flavobacteriaceae</taxon>
        <taxon>Pseudotamlana</taxon>
    </lineage>
</organism>
<gene>
    <name evidence="5" type="ORF">C1A40_08275</name>
</gene>
<evidence type="ECO:0000256" key="3">
    <source>
        <dbReference type="ARBA" id="ARBA00022801"/>
    </source>
</evidence>
<dbReference type="PANTHER" id="PTHR43270">
    <property type="entry name" value="BETA-ALA-HIS DIPEPTIDASE"/>
    <property type="match status" value="1"/>
</dbReference>
<dbReference type="Pfam" id="PF07687">
    <property type="entry name" value="M20_dimer"/>
    <property type="match status" value="1"/>
</dbReference>
<dbReference type="Gene3D" id="3.30.70.360">
    <property type="match status" value="1"/>
</dbReference>
<dbReference type="KEGG" id="taj:C1A40_08275"/>
<dbReference type="PANTHER" id="PTHR43270:SF12">
    <property type="entry name" value="SUCCINYL-DIAMINOPIMELATE DESUCCINYLASE"/>
    <property type="match status" value="1"/>
</dbReference>
<accession>A0A2I7SHX5</accession>
<dbReference type="Gene3D" id="3.40.630.10">
    <property type="entry name" value="Zn peptidases"/>
    <property type="match status" value="1"/>
</dbReference>
<evidence type="ECO:0000259" key="4">
    <source>
        <dbReference type="Pfam" id="PF07687"/>
    </source>
</evidence>